<evidence type="ECO:0000313" key="4">
    <source>
        <dbReference type="Proteomes" id="UP000290253"/>
    </source>
</evidence>
<comment type="caution">
    <text evidence="3">The sequence shown here is derived from an EMBL/GenBank/DDBJ whole genome shotgun (WGS) entry which is preliminary data.</text>
</comment>
<evidence type="ECO:0000313" key="3">
    <source>
        <dbReference type="EMBL" id="RXS96801.1"/>
    </source>
</evidence>
<dbReference type="Proteomes" id="UP000290253">
    <property type="component" value="Unassembled WGS sequence"/>
</dbReference>
<dbReference type="RefSeq" id="WP_129206584.1">
    <property type="nucleotide sequence ID" value="NZ_BMGU01000001.1"/>
</dbReference>
<feature type="transmembrane region" description="Helical" evidence="2">
    <location>
        <begin position="132"/>
        <end position="151"/>
    </location>
</feature>
<evidence type="ECO:0000256" key="1">
    <source>
        <dbReference type="SAM" id="MobiDB-lite"/>
    </source>
</evidence>
<proteinExistence type="predicted"/>
<accession>A0A4Q1SGX5</accession>
<keyword evidence="2" id="KW-0472">Membrane</keyword>
<keyword evidence="4" id="KW-1185">Reference proteome</keyword>
<dbReference type="AlphaFoldDB" id="A0A4Q1SGX5"/>
<evidence type="ECO:0000256" key="2">
    <source>
        <dbReference type="SAM" id="Phobius"/>
    </source>
</evidence>
<feature type="region of interest" description="Disordered" evidence="1">
    <location>
        <begin position="70"/>
        <end position="92"/>
    </location>
</feature>
<keyword evidence="2" id="KW-0812">Transmembrane</keyword>
<keyword evidence="2" id="KW-1133">Transmembrane helix</keyword>
<feature type="transmembrane region" description="Helical" evidence="2">
    <location>
        <begin position="105"/>
        <end position="126"/>
    </location>
</feature>
<dbReference type="EMBL" id="SDMK01000001">
    <property type="protein sequence ID" value="RXS96801.1"/>
    <property type="molecule type" value="Genomic_DNA"/>
</dbReference>
<feature type="transmembrane region" description="Helical" evidence="2">
    <location>
        <begin position="14"/>
        <end position="35"/>
    </location>
</feature>
<reference evidence="3 4" key="1">
    <citation type="journal article" date="2016" name="Int. J. Syst. Evol. Microbiol.">
        <title>Acidipila dinghuensis sp. nov., an acidobacterium isolated from forest soil.</title>
        <authorList>
            <person name="Jiang Y.W."/>
            <person name="Wang J."/>
            <person name="Chen M.H."/>
            <person name="Lv Y.Y."/>
            <person name="Qiu L.H."/>
        </authorList>
    </citation>
    <scope>NUCLEOTIDE SEQUENCE [LARGE SCALE GENOMIC DNA]</scope>
    <source>
        <strain evidence="3 4">DHOF10</strain>
    </source>
</reference>
<name>A0A4Q1SGX5_9BACT</name>
<sequence>MYGRRTFLILFRKIHLYLGVFCAPALLFFAFTGALQTFSLHETTRGSDYRPPHWAQVLAQLHKKQTINVPQRKAPAGSSNTEAKQTGLASTSEGMRTHHRLPMQIFFLVISVGLMLSTLTGLYMTWVYERNPVLLAALFLAGIAIPLMLTMV</sequence>
<gene>
    <name evidence="3" type="ORF">ESZ00_02290</name>
</gene>
<feature type="compositionally biased region" description="Polar residues" evidence="1">
    <location>
        <begin position="77"/>
        <end position="92"/>
    </location>
</feature>
<protein>
    <submittedName>
        <fullName evidence="3">PepSY domain-containing protein</fullName>
    </submittedName>
</protein>
<dbReference type="OrthoDB" id="118706at2"/>
<organism evidence="3 4">
    <name type="scientific">Silvibacterium dinghuense</name>
    <dbReference type="NCBI Taxonomy" id="1560006"/>
    <lineage>
        <taxon>Bacteria</taxon>
        <taxon>Pseudomonadati</taxon>
        <taxon>Acidobacteriota</taxon>
        <taxon>Terriglobia</taxon>
        <taxon>Terriglobales</taxon>
        <taxon>Acidobacteriaceae</taxon>
        <taxon>Silvibacterium</taxon>
    </lineage>
</organism>